<dbReference type="InterPro" id="IPR016098">
    <property type="entry name" value="CAP/MinC_C"/>
</dbReference>
<dbReference type="InterPro" id="IPR055219">
    <property type="entry name" value="MinC_N_1"/>
</dbReference>
<sequence>MFVGVNFVKAQRPYYVTIKGTKDGLTLYLDDSCSFHDIVNELDSMLSKRQYVQENEPMIRVTIKAGNRFLTEEQEEKIKDVIRKKRNLIVDAIDSNVISKEEALKWKEEADVISVAKVVRSGQVLKIRGDLLLIGDVNPGGTVMATGNIFVMGALKGIAHAGFEGNRNAVIAASLMKPTQLRISDILSRPPDQKEPSFRNDMECAYIDENGTIIIERIQQLAHLRPNLTRLEGGIMNG</sequence>
<dbReference type="Proteomes" id="UP000076476">
    <property type="component" value="Unassembled WGS sequence"/>
</dbReference>
<comment type="function">
    <text evidence="6">Cell division inhibitor that blocks the formation of polar Z ring septums. Rapidly oscillates between the poles of the cell to destabilize FtsZ filaments that have formed before they mature into polar Z rings. Prevents FtsZ polymerization.</text>
</comment>
<evidence type="ECO:0000256" key="5">
    <source>
        <dbReference type="ARBA" id="ARBA00046874"/>
    </source>
</evidence>
<dbReference type="Pfam" id="PF03775">
    <property type="entry name" value="MinC_C"/>
    <property type="match status" value="1"/>
</dbReference>
<accession>A0A165XM59</accession>
<comment type="similarity">
    <text evidence="1 6">Belongs to the MinC family.</text>
</comment>
<feature type="domain" description="Septum formation inhibitor MinC C-terminal" evidence="7">
    <location>
        <begin position="115"/>
        <end position="215"/>
    </location>
</feature>
<dbReference type="EMBL" id="LWBR01000024">
    <property type="protein sequence ID" value="KZN96184.1"/>
    <property type="molecule type" value="Genomic_DNA"/>
</dbReference>
<evidence type="ECO:0000313" key="9">
    <source>
        <dbReference type="EMBL" id="KZN96184.1"/>
    </source>
</evidence>
<keyword evidence="3 6" id="KW-0717">Septation</keyword>
<dbReference type="InterPro" id="IPR036145">
    <property type="entry name" value="MinC_C_sf"/>
</dbReference>
<evidence type="ECO:0000259" key="7">
    <source>
        <dbReference type="Pfam" id="PF03775"/>
    </source>
</evidence>
<feature type="domain" description="Septum site-determining protein MinC N-terminal" evidence="8">
    <location>
        <begin position="16"/>
        <end position="93"/>
    </location>
</feature>
<dbReference type="GO" id="GO:1901891">
    <property type="term" value="P:regulation of cell septum assembly"/>
    <property type="evidence" value="ECO:0007669"/>
    <property type="project" value="InterPro"/>
</dbReference>
<dbReference type="STRING" id="33936.AZI98_08975"/>
<name>A0A163ZEG6_9BACI</name>
<protein>
    <recommendedName>
        <fullName evidence="6">Probable septum site-determining protein MinC</fullName>
    </recommendedName>
</protein>
<evidence type="ECO:0000256" key="6">
    <source>
        <dbReference type="HAMAP-Rule" id="MF_00267"/>
    </source>
</evidence>
<dbReference type="Gene3D" id="2.160.20.70">
    <property type="match status" value="1"/>
</dbReference>
<evidence type="ECO:0000313" key="10">
    <source>
        <dbReference type="Proteomes" id="UP000076476"/>
    </source>
</evidence>
<dbReference type="Gene3D" id="3.30.160.540">
    <property type="match status" value="1"/>
</dbReference>
<evidence type="ECO:0000256" key="4">
    <source>
        <dbReference type="ARBA" id="ARBA00023306"/>
    </source>
</evidence>
<gene>
    <name evidence="6 9" type="primary">minC</name>
    <name evidence="9" type="ORF">AZI98_08975</name>
</gene>
<evidence type="ECO:0000256" key="3">
    <source>
        <dbReference type="ARBA" id="ARBA00023210"/>
    </source>
</evidence>
<keyword evidence="4 6" id="KW-0131">Cell cycle</keyword>
<dbReference type="InterPro" id="IPR005526">
    <property type="entry name" value="Septum_form_inhib_MinC_C"/>
</dbReference>
<proteinExistence type="inferred from homology"/>
<reference evidence="9 10" key="1">
    <citation type="submission" date="2016-04" db="EMBL/GenBank/DDBJ databases">
        <title>Draft genome sequence of Aeribacillus pallidus 8m3 from petroleum reservoir.</title>
        <authorList>
            <person name="Poltaraus A.B."/>
            <person name="Nazina T.N."/>
            <person name="Tourova T.P."/>
            <person name="Malakho S.M."/>
            <person name="Korshunova A.V."/>
            <person name="Sokolova D.S."/>
        </authorList>
    </citation>
    <scope>NUCLEOTIDE SEQUENCE [LARGE SCALE GENOMIC DNA]</scope>
    <source>
        <strain evidence="9 10">8m3</strain>
    </source>
</reference>
<evidence type="ECO:0000259" key="8">
    <source>
        <dbReference type="Pfam" id="PF22642"/>
    </source>
</evidence>
<dbReference type="HAMAP" id="MF_00267">
    <property type="entry name" value="MinC"/>
    <property type="match status" value="1"/>
</dbReference>
<dbReference type="Pfam" id="PF22642">
    <property type="entry name" value="MinC_N_1"/>
    <property type="match status" value="1"/>
</dbReference>
<organism evidence="9 10">
    <name type="scientific">Aeribacillus pallidus</name>
    <dbReference type="NCBI Taxonomy" id="33936"/>
    <lineage>
        <taxon>Bacteria</taxon>
        <taxon>Bacillati</taxon>
        <taxon>Bacillota</taxon>
        <taxon>Bacilli</taxon>
        <taxon>Bacillales</taxon>
        <taxon>Bacillaceae</taxon>
        <taxon>Aeribacillus</taxon>
    </lineage>
</organism>
<dbReference type="SUPFAM" id="SSF63848">
    <property type="entry name" value="Cell-division inhibitor MinC, C-terminal domain"/>
    <property type="match status" value="1"/>
</dbReference>
<dbReference type="GO" id="GO:0000917">
    <property type="term" value="P:division septum assembly"/>
    <property type="evidence" value="ECO:0007669"/>
    <property type="project" value="UniProtKB-KW"/>
</dbReference>
<dbReference type="PANTHER" id="PTHR34108:SF1">
    <property type="entry name" value="SEPTUM SITE-DETERMINING PROTEIN MINC"/>
    <property type="match status" value="1"/>
</dbReference>
<comment type="subunit">
    <text evidence="5 6">Interacts with MinD and FtsZ.</text>
</comment>
<dbReference type="PANTHER" id="PTHR34108">
    <property type="entry name" value="SEPTUM SITE-DETERMINING PROTEIN MINC"/>
    <property type="match status" value="1"/>
</dbReference>
<accession>A0A163ZEG6</accession>
<dbReference type="NCBIfam" id="TIGR01222">
    <property type="entry name" value="minC"/>
    <property type="match status" value="1"/>
</dbReference>
<comment type="caution">
    <text evidence="9">The sequence shown here is derived from an EMBL/GenBank/DDBJ whole genome shotgun (WGS) entry which is preliminary data.</text>
</comment>
<dbReference type="GO" id="GO:0000902">
    <property type="term" value="P:cell morphogenesis"/>
    <property type="evidence" value="ECO:0007669"/>
    <property type="project" value="InterPro"/>
</dbReference>
<dbReference type="InterPro" id="IPR013033">
    <property type="entry name" value="MinC"/>
</dbReference>
<dbReference type="AlphaFoldDB" id="A0A163ZEG6"/>
<dbReference type="NCBIfam" id="NF001772">
    <property type="entry name" value="PRK00513.1-3"/>
    <property type="match status" value="1"/>
</dbReference>
<keyword evidence="10" id="KW-1185">Reference proteome</keyword>
<evidence type="ECO:0000256" key="2">
    <source>
        <dbReference type="ARBA" id="ARBA00022618"/>
    </source>
</evidence>
<keyword evidence="2 6" id="KW-0132">Cell division</keyword>
<evidence type="ECO:0000256" key="1">
    <source>
        <dbReference type="ARBA" id="ARBA00006291"/>
    </source>
</evidence>